<evidence type="ECO:0000313" key="2">
    <source>
        <dbReference type="EMBL" id="MDT0617438.1"/>
    </source>
</evidence>
<evidence type="ECO:0000259" key="1">
    <source>
        <dbReference type="Pfam" id="PF13452"/>
    </source>
</evidence>
<dbReference type="PIRSF" id="PIRSF018072">
    <property type="entry name" value="UCP018072"/>
    <property type="match status" value="1"/>
</dbReference>
<sequence length="147" mass="16500">MIDTSHIGRELPVHSVDVERGRLRFFAKAIGETDTVYRDTDAARGAGHPDIPVPPTFLFCLEMEVPNPFAVYEELGIKVSQILHGEQRFQYHAMAYAGDQLTFHGRITDIYSKKGGKLEFVVKDTEVTNQDQQAIASLRSVIVVRNP</sequence>
<comment type="caution">
    <text evidence="2">The sequence shown here is derived from an EMBL/GenBank/DDBJ whole genome shotgun (WGS) entry which is preliminary data.</text>
</comment>
<dbReference type="Proteomes" id="UP001259982">
    <property type="component" value="Unassembled WGS sequence"/>
</dbReference>
<proteinExistence type="predicted"/>
<protein>
    <submittedName>
        <fullName evidence="2">MaoC family dehydratase N-terminal domain-containing protein</fullName>
    </submittedName>
</protein>
<accession>A0ABU3B4R5</accession>
<dbReference type="InterPro" id="IPR029069">
    <property type="entry name" value="HotDog_dom_sf"/>
</dbReference>
<dbReference type="SUPFAM" id="SSF54637">
    <property type="entry name" value="Thioesterase/thiol ester dehydrase-isomerase"/>
    <property type="match status" value="1"/>
</dbReference>
<dbReference type="InterPro" id="IPR039569">
    <property type="entry name" value="FAS1-like_DH_region"/>
</dbReference>
<dbReference type="Pfam" id="PF13452">
    <property type="entry name" value="FAS1_DH_region"/>
    <property type="match status" value="1"/>
</dbReference>
<feature type="domain" description="FAS1-like dehydratase" evidence="1">
    <location>
        <begin position="5"/>
        <end position="136"/>
    </location>
</feature>
<name>A0ABU3B4R5_9GAMM</name>
<dbReference type="Gene3D" id="3.10.129.10">
    <property type="entry name" value="Hotdog Thioesterase"/>
    <property type="match status" value="1"/>
</dbReference>
<dbReference type="CDD" id="cd03441">
    <property type="entry name" value="R_hydratase_like"/>
    <property type="match status" value="1"/>
</dbReference>
<dbReference type="InterPro" id="IPR016709">
    <property type="entry name" value="HadA-like"/>
</dbReference>
<keyword evidence="3" id="KW-1185">Reference proteome</keyword>
<reference evidence="2 3" key="1">
    <citation type="submission" date="2023-09" db="EMBL/GenBank/DDBJ databases">
        <authorList>
            <person name="Rey-Velasco X."/>
        </authorList>
    </citation>
    <scope>NUCLEOTIDE SEQUENCE [LARGE SCALE GENOMIC DNA]</scope>
    <source>
        <strain evidence="2 3">P385</strain>
    </source>
</reference>
<gene>
    <name evidence="2" type="ORF">RM531_03055</name>
</gene>
<organism evidence="2 3">
    <name type="scientific">Spectribacter acetivorans</name>
    <dbReference type="NCBI Taxonomy" id="3075603"/>
    <lineage>
        <taxon>Bacteria</taxon>
        <taxon>Pseudomonadati</taxon>
        <taxon>Pseudomonadota</taxon>
        <taxon>Gammaproteobacteria</taxon>
        <taxon>Salinisphaerales</taxon>
        <taxon>Salinisphaeraceae</taxon>
        <taxon>Spectribacter</taxon>
    </lineage>
</organism>
<dbReference type="RefSeq" id="WP_311657211.1">
    <property type="nucleotide sequence ID" value="NZ_JAVRHY010000002.1"/>
</dbReference>
<dbReference type="EMBL" id="JAVRHY010000002">
    <property type="protein sequence ID" value="MDT0617438.1"/>
    <property type="molecule type" value="Genomic_DNA"/>
</dbReference>
<evidence type="ECO:0000313" key="3">
    <source>
        <dbReference type="Proteomes" id="UP001259982"/>
    </source>
</evidence>